<protein>
    <submittedName>
        <fullName evidence="4">Predicted ABC-type ATPase</fullName>
    </submittedName>
</protein>
<evidence type="ECO:0000256" key="2">
    <source>
        <dbReference type="ARBA" id="ARBA00022840"/>
    </source>
</evidence>
<evidence type="ECO:0000259" key="3">
    <source>
        <dbReference type="Pfam" id="PF06414"/>
    </source>
</evidence>
<dbReference type="SUPFAM" id="SSF52540">
    <property type="entry name" value="P-loop containing nucleoside triphosphate hydrolases"/>
    <property type="match status" value="1"/>
</dbReference>
<proteinExistence type="predicted"/>
<reference evidence="4" key="1">
    <citation type="submission" date="2019-02" db="EMBL/GenBank/DDBJ databases">
        <authorList>
            <person name="Gruber-Vodicka R. H."/>
            <person name="Seah K. B. B."/>
        </authorList>
    </citation>
    <scope>NUCLEOTIDE SEQUENCE</scope>
    <source>
        <strain evidence="4">BECK_DK161</strain>
    </source>
</reference>
<dbReference type="AlphaFoldDB" id="A0A450SLY8"/>
<name>A0A450SLY8_9GAMM</name>
<gene>
    <name evidence="4" type="ORF">BECKDK2373C_GA0170839_104424</name>
</gene>
<keyword evidence="2" id="KW-0067">ATP-binding</keyword>
<dbReference type="EMBL" id="CAADEY010000044">
    <property type="protein sequence ID" value="VFJ54728.1"/>
    <property type="molecule type" value="Genomic_DNA"/>
</dbReference>
<accession>A0A450SLY8</accession>
<evidence type="ECO:0000256" key="1">
    <source>
        <dbReference type="ARBA" id="ARBA00022741"/>
    </source>
</evidence>
<evidence type="ECO:0000313" key="4">
    <source>
        <dbReference type="EMBL" id="VFJ54728.1"/>
    </source>
</evidence>
<dbReference type="Gene3D" id="3.40.50.300">
    <property type="entry name" value="P-loop containing nucleotide triphosphate hydrolases"/>
    <property type="match status" value="1"/>
</dbReference>
<dbReference type="PANTHER" id="PTHR39206:SF1">
    <property type="entry name" value="SLL8004 PROTEIN"/>
    <property type="match status" value="1"/>
</dbReference>
<dbReference type="InterPro" id="IPR027417">
    <property type="entry name" value="P-loop_NTPase"/>
</dbReference>
<dbReference type="InterPro" id="IPR010488">
    <property type="entry name" value="Zeta_toxin_domain"/>
</dbReference>
<dbReference type="Pfam" id="PF06414">
    <property type="entry name" value="Zeta_toxin"/>
    <property type="match status" value="1"/>
</dbReference>
<feature type="domain" description="Zeta toxin" evidence="3">
    <location>
        <begin position="4"/>
        <end position="126"/>
    </location>
</feature>
<keyword evidence="1" id="KW-0547">Nucleotide-binding</keyword>
<sequence length="195" mass="22333">MTPPVCTVIAGPNGAGKTTFARRFLSDHRNFINADEIERNLVESSNPKLLAGRLFFERVCQYRARREDFSIETTLSGKTHLRLVRRLLAEGWQVRLFYLWVRGVDISRERVAERVSLGGHDIPQEDIVRRYPRSIYNLLHYYAPLCSSTICLDNSAEPPEMIFAQYRGEAKPVIYDTEVYYLLLGVASNETGAKC</sequence>
<dbReference type="PANTHER" id="PTHR39206">
    <property type="entry name" value="SLL8004 PROTEIN"/>
    <property type="match status" value="1"/>
</dbReference>
<organism evidence="4">
    <name type="scientific">Candidatus Kentrum sp. DK</name>
    <dbReference type="NCBI Taxonomy" id="2126562"/>
    <lineage>
        <taxon>Bacteria</taxon>
        <taxon>Pseudomonadati</taxon>
        <taxon>Pseudomonadota</taxon>
        <taxon>Gammaproteobacteria</taxon>
        <taxon>Candidatus Kentrum</taxon>
    </lineage>
</organism>